<dbReference type="InterPro" id="IPR027385">
    <property type="entry name" value="Beta-barrel_OMP"/>
</dbReference>
<dbReference type="Pfam" id="PF13505">
    <property type="entry name" value="OMP_b-brl"/>
    <property type="match status" value="1"/>
</dbReference>
<gene>
    <name evidence="6" type="ORF">ACFPIE_18490</name>
</gene>
<sequence>MIKTLVAATSVAALSVVAMPAAAQDWSGFYIGGQAGYLKSSGDDGERILFDTNLDGTYNDTVRTGAGVDAFSPGFCGGTANGNNAGAGCSGDDDGAGEWGVRAGYDMHASGGWVLGVVGEWSSTNVKDAVTGFSTTPASYTFQREMTSVAAIRARLGYAMDTWLPYVTAGYARAQVDETYSTSNTANSFTPTSRDTDADGFQIGGGLEKKLTDRFTVGVEYLYSDLDVNDALVVRTGPGTAPATNPFLIVNPQGTNQIRSSDSIELHSFRVTAAFRF</sequence>
<feature type="chain" id="PRO_5045574352" evidence="4">
    <location>
        <begin position="24"/>
        <end position="277"/>
    </location>
</feature>
<dbReference type="RefSeq" id="WP_374036943.1">
    <property type="nucleotide sequence ID" value="NZ_CP169082.1"/>
</dbReference>
<evidence type="ECO:0000256" key="4">
    <source>
        <dbReference type="SAM" id="SignalP"/>
    </source>
</evidence>
<feature type="domain" description="Outer membrane protein beta-barrel" evidence="5">
    <location>
        <begin position="10"/>
        <end position="237"/>
    </location>
</feature>
<evidence type="ECO:0000256" key="2">
    <source>
        <dbReference type="ARBA" id="ARBA00022729"/>
    </source>
</evidence>
<dbReference type="PANTHER" id="PTHR34001">
    <property type="entry name" value="BLL7405 PROTEIN"/>
    <property type="match status" value="1"/>
</dbReference>
<evidence type="ECO:0000256" key="3">
    <source>
        <dbReference type="ARBA" id="ARBA00023136"/>
    </source>
</evidence>
<name>A0ABW0G019_9CAUL</name>
<dbReference type="Gene3D" id="2.40.160.20">
    <property type="match status" value="1"/>
</dbReference>
<proteinExistence type="predicted"/>
<keyword evidence="2 4" id="KW-0732">Signal</keyword>
<dbReference type="PANTHER" id="PTHR34001:SF3">
    <property type="entry name" value="BLL7405 PROTEIN"/>
    <property type="match status" value="1"/>
</dbReference>
<accession>A0ABW0G019</accession>
<dbReference type="EMBL" id="JBHSLF010000054">
    <property type="protein sequence ID" value="MFC5345908.1"/>
    <property type="molecule type" value="Genomic_DNA"/>
</dbReference>
<dbReference type="InterPro" id="IPR036709">
    <property type="entry name" value="Autotransporte_beta_dom_sf"/>
</dbReference>
<evidence type="ECO:0000259" key="5">
    <source>
        <dbReference type="Pfam" id="PF13505"/>
    </source>
</evidence>
<comment type="subcellular location">
    <subcellularLocation>
        <location evidence="1">Membrane</location>
    </subcellularLocation>
</comment>
<feature type="signal peptide" evidence="4">
    <location>
        <begin position="1"/>
        <end position="23"/>
    </location>
</feature>
<dbReference type="SUPFAM" id="SSF103515">
    <property type="entry name" value="Autotransporter"/>
    <property type="match status" value="1"/>
</dbReference>
<dbReference type="InterPro" id="IPR051692">
    <property type="entry name" value="OMP-like"/>
</dbReference>
<keyword evidence="7" id="KW-1185">Reference proteome</keyword>
<organism evidence="6 7">
    <name type="scientific">Brevundimonas staleyi</name>
    <dbReference type="NCBI Taxonomy" id="74326"/>
    <lineage>
        <taxon>Bacteria</taxon>
        <taxon>Pseudomonadati</taxon>
        <taxon>Pseudomonadota</taxon>
        <taxon>Alphaproteobacteria</taxon>
        <taxon>Caulobacterales</taxon>
        <taxon>Caulobacteraceae</taxon>
        <taxon>Brevundimonas</taxon>
    </lineage>
</organism>
<keyword evidence="3" id="KW-0472">Membrane</keyword>
<protein>
    <submittedName>
        <fullName evidence="6">Outer membrane protein</fullName>
    </submittedName>
</protein>
<evidence type="ECO:0000313" key="6">
    <source>
        <dbReference type="EMBL" id="MFC5345908.1"/>
    </source>
</evidence>
<reference evidence="7" key="1">
    <citation type="journal article" date="2019" name="Int. J. Syst. Evol. Microbiol.">
        <title>The Global Catalogue of Microorganisms (GCM) 10K type strain sequencing project: providing services to taxonomists for standard genome sequencing and annotation.</title>
        <authorList>
            <consortium name="The Broad Institute Genomics Platform"/>
            <consortium name="The Broad Institute Genome Sequencing Center for Infectious Disease"/>
            <person name="Wu L."/>
            <person name="Ma J."/>
        </authorList>
    </citation>
    <scope>NUCLEOTIDE SEQUENCE [LARGE SCALE GENOMIC DNA]</scope>
    <source>
        <strain evidence="7">JCM 12125</strain>
    </source>
</reference>
<evidence type="ECO:0000313" key="7">
    <source>
        <dbReference type="Proteomes" id="UP001596152"/>
    </source>
</evidence>
<comment type="caution">
    <text evidence="6">The sequence shown here is derived from an EMBL/GenBank/DDBJ whole genome shotgun (WGS) entry which is preliminary data.</text>
</comment>
<evidence type="ECO:0000256" key="1">
    <source>
        <dbReference type="ARBA" id="ARBA00004370"/>
    </source>
</evidence>
<dbReference type="Proteomes" id="UP001596152">
    <property type="component" value="Unassembled WGS sequence"/>
</dbReference>